<name>A0A5E4Q2X9_9NEOP</name>
<evidence type="ECO:0000313" key="2">
    <source>
        <dbReference type="Proteomes" id="UP000324832"/>
    </source>
</evidence>
<organism evidence="1 2">
    <name type="scientific">Leptidea sinapis</name>
    <dbReference type="NCBI Taxonomy" id="189913"/>
    <lineage>
        <taxon>Eukaryota</taxon>
        <taxon>Metazoa</taxon>
        <taxon>Ecdysozoa</taxon>
        <taxon>Arthropoda</taxon>
        <taxon>Hexapoda</taxon>
        <taxon>Insecta</taxon>
        <taxon>Pterygota</taxon>
        <taxon>Neoptera</taxon>
        <taxon>Endopterygota</taxon>
        <taxon>Lepidoptera</taxon>
        <taxon>Glossata</taxon>
        <taxon>Ditrysia</taxon>
        <taxon>Papilionoidea</taxon>
        <taxon>Pieridae</taxon>
        <taxon>Dismorphiinae</taxon>
        <taxon>Leptidea</taxon>
    </lineage>
</organism>
<keyword evidence="2" id="KW-1185">Reference proteome</keyword>
<dbReference type="Proteomes" id="UP000324832">
    <property type="component" value="Unassembled WGS sequence"/>
</dbReference>
<proteinExistence type="predicted"/>
<dbReference type="EMBL" id="FZQP02001127">
    <property type="protein sequence ID" value="VVC91864.1"/>
    <property type="molecule type" value="Genomic_DNA"/>
</dbReference>
<sequence length="51" mass="6015">MNAGAKLASKKLGVLKQYFSLQLYKAQIRPRMEYCSPLWLKSLALRRDEYH</sequence>
<evidence type="ECO:0000313" key="1">
    <source>
        <dbReference type="EMBL" id="VVC91864.1"/>
    </source>
</evidence>
<gene>
    <name evidence="1" type="ORF">LSINAPIS_LOCUS4426</name>
</gene>
<protein>
    <submittedName>
        <fullName evidence="1">Uncharacterized protein</fullName>
    </submittedName>
</protein>
<dbReference type="AlphaFoldDB" id="A0A5E4Q2X9"/>
<reference evidence="1 2" key="1">
    <citation type="submission" date="2017-07" db="EMBL/GenBank/DDBJ databases">
        <authorList>
            <person name="Talla V."/>
            <person name="Backstrom N."/>
        </authorList>
    </citation>
    <scope>NUCLEOTIDE SEQUENCE [LARGE SCALE GENOMIC DNA]</scope>
</reference>
<accession>A0A5E4Q2X9</accession>